<accession>A0AAE8BZD9</accession>
<keyword evidence="2" id="KW-1185">Reference proteome</keyword>
<reference evidence="1 2" key="1">
    <citation type="submission" date="2021-06" db="EMBL/GenBank/DDBJ databases">
        <title>Complete genome sequence of Erwinia phage pEa_SNUABM_1.</title>
        <authorList>
            <person name="Kim S.G."/>
            <person name="Park S.C."/>
        </authorList>
    </citation>
    <scope>NUCLEOTIDE SEQUENCE [LARGE SCALE GENOMIC DNA]</scope>
</reference>
<proteinExistence type="predicted"/>
<organism evidence="1 2">
    <name type="scientific">Erwinia phage pEa_SNUABM_1</name>
    <dbReference type="NCBI Taxonomy" id="2869543"/>
    <lineage>
        <taxon>Viruses</taxon>
        <taxon>Duplodnaviria</taxon>
        <taxon>Heunggongvirae</taxon>
        <taxon>Uroviricota</taxon>
        <taxon>Caudoviricetes</taxon>
        <taxon>Alexandravirus</taxon>
        <taxon>Alexandravirus SNUABM1</taxon>
    </lineage>
</organism>
<dbReference type="Proteomes" id="UP000827973">
    <property type="component" value="Segment"/>
</dbReference>
<name>A0AAE8BZD9_9CAUD</name>
<sequence length="123" mass="13760">MHQSTTLTRKHVVTSRKHSVASSWCGDQKLNLCGSTVFLTESVFKACALHRLGLNAWSVLGSDVSLHLYRQLRLLGLRFVCLGDDDAAGEKFSQTFRLGATSKDLDEMTDEELLDLTMPFVRK</sequence>
<evidence type="ECO:0000313" key="1">
    <source>
        <dbReference type="EMBL" id="QZE57234.1"/>
    </source>
</evidence>
<protein>
    <recommendedName>
        <fullName evidence="3">DNA primase</fullName>
    </recommendedName>
</protein>
<dbReference type="EMBL" id="MZ443776">
    <property type="protein sequence ID" value="QZE57234.1"/>
    <property type="molecule type" value="Genomic_DNA"/>
</dbReference>
<dbReference type="Gene3D" id="3.40.1360.10">
    <property type="match status" value="1"/>
</dbReference>
<evidence type="ECO:0008006" key="3">
    <source>
        <dbReference type="Google" id="ProtNLM"/>
    </source>
</evidence>
<dbReference type="CDD" id="cd01029">
    <property type="entry name" value="TOPRIM_primases"/>
    <property type="match status" value="1"/>
</dbReference>
<dbReference type="InterPro" id="IPR034154">
    <property type="entry name" value="TOPRIM_DnaG/twinkle"/>
</dbReference>
<gene>
    <name evidence="1" type="ORF">pEaSNUABM1_00025</name>
</gene>
<evidence type="ECO:0000313" key="2">
    <source>
        <dbReference type="Proteomes" id="UP000827973"/>
    </source>
</evidence>